<dbReference type="GO" id="GO:0005524">
    <property type="term" value="F:ATP binding"/>
    <property type="evidence" value="ECO:0007669"/>
    <property type="project" value="UniProtKB-KW"/>
</dbReference>
<dbReference type="InterPro" id="IPR004753">
    <property type="entry name" value="MreB"/>
</dbReference>
<comment type="similarity">
    <text evidence="5 6">Belongs to the FtsA/MreB family.</text>
</comment>
<comment type="caution">
    <text evidence="6">Lacks conserved residue(s) required for the propagation of feature annotation.</text>
</comment>
<dbReference type="SUPFAM" id="SSF53067">
    <property type="entry name" value="Actin-like ATPase domain"/>
    <property type="match status" value="2"/>
</dbReference>
<dbReference type="PRINTS" id="PR01652">
    <property type="entry name" value="SHAPEPROTEIN"/>
</dbReference>
<evidence type="ECO:0000256" key="4">
    <source>
        <dbReference type="ARBA" id="ARBA00022960"/>
    </source>
</evidence>
<evidence type="ECO:0000256" key="3">
    <source>
        <dbReference type="ARBA" id="ARBA00022840"/>
    </source>
</evidence>
<evidence type="ECO:0000256" key="2">
    <source>
        <dbReference type="ARBA" id="ARBA00022741"/>
    </source>
</evidence>
<dbReference type="InterPro" id="IPR043129">
    <property type="entry name" value="ATPase_NBD"/>
</dbReference>
<protein>
    <recommendedName>
        <fullName evidence="6">Cell shape-determining protein MreB</fullName>
    </recommendedName>
</protein>
<dbReference type="Gene3D" id="3.30.420.40">
    <property type="match status" value="2"/>
</dbReference>
<dbReference type="PANTHER" id="PTHR42749">
    <property type="entry name" value="CELL SHAPE-DETERMINING PROTEIN MREB"/>
    <property type="match status" value="1"/>
</dbReference>
<dbReference type="CDD" id="cd10225">
    <property type="entry name" value="ASKHA_NBD_MreB-like"/>
    <property type="match status" value="1"/>
</dbReference>
<feature type="binding site" evidence="6">
    <location>
        <begin position="23"/>
        <end position="25"/>
    </location>
    <ligand>
        <name>ATP</name>
        <dbReference type="ChEBI" id="CHEBI:30616"/>
    </ligand>
</feature>
<dbReference type="GO" id="GO:0000902">
    <property type="term" value="P:cell morphogenesis"/>
    <property type="evidence" value="ECO:0007669"/>
    <property type="project" value="InterPro"/>
</dbReference>
<comment type="caution">
    <text evidence="7">The sequence shown here is derived from an EMBL/GenBank/DDBJ whole genome shotgun (WGS) entry which is preliminary data.</text>
</comment>
<keyword evidence="2 6" id="KW-0547">Nucleotide-binding</keyword>
<dbReference type="HAMAP" id="MF_02207">
    <property type="entry name" value="MreB"/>
    <property type="match status" value="1"/>
</dbReference>
<keyword evidence="3 6" id="KW-0067">ATP-binding</keyword>
<accession>A0A2H0BEQ1</accession>
<dbReference type="NCBIfam" id="NF010539">
    <property type="entry name" value="PRK13927.1"/>
    <property type="match status" value="1"/>
</dbReference>
<comment type="subunit">
    <text evidence="6">Forms polymers.</text>
</comment>
<dbReference type="Pfam" id="PF06723">
    <property type="entry name" value="MreB_Mbl"/>
    <property type="match status" value="1"/>
</dbReference>
<keyword evidence="4 6" id="KW-0133">Cell shape</keyword>
<dbReference type="GO" id="GO:0005737">
    <property type="term" value="C:cytoplasm"/>
    <property type="evidence" value="ECO:0007669"/>
    <property type="project" value="UniProtKB-SubCell"/>
</dbReference>
<keyword evidence="1 6" id="KW-0963">Cytoplasm</keyword>
<evidence type="ECO:0000313" key="8">
    <source>
        <dbReference type="Proteomes" id="UP000228495"/>
    </source>
</evidence>
<name>A0A2H0BEQ1_UNCKA</name>
<sequence>MAINLSDKLWRYIAHDIAIDLGTANTLVHVMGKGVVIREPSTVAIHKKTKAILAVGTEARNMVGKTPASIIAVRPLHDGVISDFDVAEAMLKYFIRKVHTSHSLLDIKIPRPRVAIGIPSGVTEVERKAVVDAATRGGARKVYLIEEPMAAAIGANLPINEATGSMVVDIGGGTSEVAVVSLGGIVTSRSVRVAGDEFDEAIIEWVKVNHNILIGERTAEEAKMAIGSALPVEDGDVKEFNVRGRDLRTGLPKEITLTENDLAEALNTPLKLIVENIKDTVEETPPEILSDLFLQGLVLTGGGALIKRLDKRIANETKMPVMVDQDALTTVVRGCGMALENIDLLNKVKIA</sequence>
<comment type="function">
    <text evidence="6">Forms membrane-associated dynamic filaments that are essential for cell shape determination. Acts by regulating cell wall synthesis and cell elongation, and thus cell shape. A feedback loop between cell geometry and MreB localization may maintain elongated cell shape by targeting cell wall growth to regions of negative cell wall curvature.</text>
</comment>
<dbReference type="NCBIfam" id="TIGR00904">
    <property type="entry name" value="mreB"/>
    <property type="match status" value="1"/>
</dbReference>
<dbReference type="Proteomes" id="UP000228495">
    <property type="component" value="Unassembled WGS sequence"/>
</dbReference>
<evidence type="ECO:0000256" key="5">
    <source>
        <dbReference type="ARBA" id="ARBA00023458"/>
    </source>
</evidence>
<reference evidence="7 8" key="1">
    <citation type="submission" date="2017-09" db="EMBL/GenBank/DDBJ databases">
        <title>Depth-based differentiation of microbial function through sediment-hosted aquifers and enrichment of novel symbionts in the deep terrestrial subsurface.</title>
        <authorList>
            <person name="Probst A.J."/>
            <person name="Ladd B."/>
            <person name="Jarett J.K."/>
            <person name="Geller-Mcgrath D.E."/>
            <person name="Sieber C.M."/>
            <person name="Emerson J.B."/>
            <person name="Anantharaman K."/>
            <person name="Thomas B.C."/>
            <person name="Malmstrom R."/>
            <person name="Stieglmeier M."/>
            <person name="Klingl A."/>
            <person name="Woyke T."/>
            <person name="Ryan C.M."/>
            <person name="Banfield J.F."/>
        </authorList>
    </citation>
    <scope>NUCLEOTIDE SEQUENCE [LARGE SCALE GENOMIC DNA]</scope>
    <source>
        <strain evidence="7">CG22_combo_CG10-13_8_21_14_all_39_12</strain>
    </source>
</reference>
<dbReference type="EMBL" id="PCSU01000088">
    <property type="protein sequence ID" value="PIP56101.1"/>
    <property type="molecule type" value="Genomic_DNA"/>
</dbReference>
<gene>
    <name evidence="6" type="primary">mreB</name>
    <name evidence="7" type="ORF">COX05_04850</name>
</gene>
<proteinExistence type="inferred from homology"/>
<dbReference type="GO" id="GO:0008360">
    <property type="term" value="P:regulation of cell shape"/>
    <property type="evidence" value="ECO:0007669"/>
    <property type="project" value="UniProtKB-UniRule"/>
</dbReference>
<comment type="subcellular location">
    <subcellularLocation>
        <location evidence="6">Cytoplasm</location>
    </subcellularLocation>
    <text evidence="6">Membrane-associated.</text>
</comment>
<evidence type="ECO:0000313" key="7">
    <source>
        <dbReference type="EMBL" id="PIP56101.1"/>
    </source>
</evidence>
<evidence type="ECO:0000256" key="1">
    <source>
        <dbReference type="ARBA" id="ARBA00022490"/>
    </source>
</evidence>
<organism evidence="7 8">
    <name type="scientific">candidate division WWE3 bacterium CG22_combo_CG10-13_8_21_14_all_39_12</name>
    <dbReference type="NCBI Taxonomy" id="1975094"/>
    <lineage>
        <taxon>Bacteria</taxon>
        <taxon>Katanobacteria</taxon>
    </lineage>
</organism>
<feature type="binding site" evidence="6">
    <location>
        <begin position="302"/>
        <end position="305"/>
    </location>
    <ligand>
        <name>ATP</name>
        <dbReference type="ChEBI" id="CHEBI:30616"/>
    </ligand>
</feature>
<feature type="binding site" evidence="6">
    <location>
        <begin position="172"/>
        <end position="174"/>
    </location>
    <ligand>
        <name>ATP</name>
        <dbReference type="ChEBI" id="CHEBI:30616"/>
    </ligand>
</feature>
<evidence type="ECO:0000256" key="6">
    <source>
        <dbReference type="HAMAP-Rule" id="MF_02207"/>
    </source>
</evidence>
<dbReference type="PANTHER" id="PTHR42749:SF1">
    <property type="entry name" value="CELL SHAPE-DETERMINING PROTEIN MREB"/>
    <property type="match status" value="1"/>
</dbReference>
<dbReference type="AlphaFoldDB" id="A0A2H0BEQ1"/>
<dbReference type="InterPro" id="IPR056546">
    <property type="entry name" value="MreB_MamK-like"/>
</dbReference>